<dbReference type="EMBL" id="AQGS01001094">
    <property type="protein sequence ID" value="EPS35619.1"/>
    <property type="molecule type" value="Genomic_DNA"/>
</dbReference>
<evidence type="ECO:0000313" key="3">
    <source>
        <dbReference type="Proteomes" id="UP000015100"/>
    </source>
</evidence>
<evidence type="ECO:0000256" key="1">
    <source>
        <dbReference type="SAM" id="SignalP"/>
    </source>
</evidence>
<evidence type="ECO:0000313" key="2">
    <source>
        <dbReference type="EMBL" id="EPS35619.1"/>
    </source>
</evidence>
<organism evidence="2 3">
    <name type="scientific">Dactylellina haptotyla (strain CBS 200.50)</name>
    <name type="common">Nematode-trapping fungus</name>
    <name type="synonym">Monacrosporium haptotylum</name>
    <dbReference type="NCBI Taxonomy" id="1284197"/>
    <lineage>
        <taxon>Eukaryota</taxon>
        <taxon>Fungi</taxon>
        <taxon>Dikarya</taxon>
        <taxon>Ascomycota</taxon>
        <taxon>Pezizomycotina</taxon>
        <taxon>Orbiliomycetes</taxon>
        <taxon>Orbiliales</taxon>
        <taxon>Orbiliaceae</taxon>
        <taxon>Dactylellina</taxon>
    </lineage>
</organism>
<sequence length="120" mass="12580">MQIKAITVAILASSPLAALAANCIGPAGTLGGQCVKFWSGATGCTGTYHGYKPDCSGHCFQFDSFTGIKASGNGLYGTNCAIFSDYDCKNQIASTGNNLREPVCFKKVGKSMKCYFNCPP</sequence>
<comment type="caution">
    <text evidence="2">The sequence shown here is derived from an EMBL/GenBank/DDBJ whole genome shotgun (WGS) entry which is preliminary data.</text>
</comment>
<dbReference type="OrthoDB" id="2986332at2759"/>
<dbReference type="AlphaFoldDB" id="S7ZYU0"/>
<dbReference type="OMA" id="NCAIFSD"/>
<keyword evidence="1" id="KW-0732">Signal</keyword>
<dbReference type="HOGENOM" id="CLU_2073067_0_0_1"/>
<keyword evidence="3" id="KW-1185">Reference proteome</keyword>
<reference evidence="2 3" key="1">
    <citation type="journal article" date="2013" name="PLoS Genet.">
        <title>Genomic mechanisms accounting for the adaptation to parasitism in nematode-trapping fungi.</title>
        <authorList>
            <person name="Meerupati T."/>
            <person name="Andersson K.M."/>
            <person name="Friman E."/>
            <person name="Kumar D."/>
            <person name="Tunlid A."/>
            <person name="Ahren D."/>
        </authorList>
    </citation>
    <scope>NUCLEOTIDE SEQUENCE [LARGE SCALE GENOMIC DNA]</scope>
    <source>
        <strain evidence="2 3">CBS 200.50</strain>
    </source>
</reference>
<gene>
    <name evidence="2" type="ORF">H072_10958</name>
</gene>
<proteinExistence type="predicted"/>
<dbReference type="STRING" id="1284197.S7ZYU0"/>
<dbReference type="eggNOG" id="ENOG502SWYU">
    <property type="taxonomic scope" value="Eukaryota"/>
</dbReference>
<feature type="signal peptide" evidence="1">
    <location>
        <begin position="1"/>
        <end position="20"/>
    </location>
</feature>
<accession>S7ZYU0</accession>
<feature type="chain" id="PRO_5004547403" evidence="1">
    <location>
        <begin position="21"/>
        <end position="120"/>
    </location>
</feature>
<reference evidence="3" key="2">
    <citation type="submission" date="2013-04" db="EMBL/GenBank/DDBJ databases">
        <title>Genomic mechanisms accounting for the adaptation to parasitism in nematode-trapping fungi.</title>
        <authorList>
            <person name="Ahren D.G."/>
        </authorList>
    </citation>
    <scope>NUCLEOTIDE SEQUENCE [LARGE SCALE GENOMIC DNA]</scope>
    <source>
        <strain evidence="3">CBS 200.50</strain>
    </source>
</reference>
<protein>
    <submittedName>
        <fullName evidence="2">Uncharacterized protein</fullName>
    </submittedName>
</protein>
<dbReference type="Proteomes" id="UP000015100">
    <property type="component" value="Unassembled WGS sequence"/>
</dbReference>
<name>S7ZYU0_DACHA</name>